<keyword evidence="1" id="KW-0812">Transmembrane</keyword>
<evidence type="ECO:0000313" key="3">
    <source>
        <dbReference type="EMBL" id="NEX60855.1"/>
    </source>
</evidence>
<sequence>MRALIRNPKDFWSGLIFIVSGLAAILLIQEHPMGSAGRMGPAYFPTVLGALLALIGGIAVLRSFFSDGEPVEAFKLRGGFLILLSTVLFGLLLRPAGLFIAIAVLVMISGMASSHFRWKPFLSVALLLAFFSVLVFVLGLKLPIPILGSWFGSLAS</sequence>
<evidence type="ECO:0000313" key="4">
    <source>
        <dbReference type="Proteomes" id="UP000482155"/>
    </source>
</evidence>
<proteinExistence type="predicted"/>
<dbReference type="InterPro" id="IPR009936">
    <property type="entry name" value="DUF1468"/>
</dbReference>
<dbReference type="Pfam" id="PF07331">
    <property type="entry name" value="TctB"/>
    <property type="match status" value="1"/>
</dbReference>
<organism evidence="3 4">
    <name type="scientific">Noviherbaspirillum galbum</name>
    <dbReference type="NCBI Taxonomy" id="2709383"/>
    <lineage>
        <taxon>Bacteria</taxon>
        <taxon>Pseudomonadati</taxon>
        <taxon>Pseudomonadota</taxon>
        <taxon>Betaproteobacteria</taxon>
        <taxon>Burkholderiales</taxon>
        <taxon>Oxalobacteraceae</taxon>
        <taxon>Noviherbaspirillum</taxon>
    </lineage>
</organism>
<dbReference type="RefSeq" id="WP_163961497.1">
    <property type="nucleotide sequence ID" value="NZ_JAAIVB010000021.1"/>
</dbReference>
<accession>A0A6B3SNL4</accession>
<dbReference type="EMBL" id="JAAIVB010000021">
    <property type="protein sequence ID" value="NEX60855.1"/>
    <property type="molecule type" value="Genomic_DNA"/>
</dbReference>
<evidence type="ECO:0000259" key="2">
    <source>
        <dbReference type="Pfam" id="PF07331"/>
    </source>
</evidence>
<dbReference type="AlphaFoldDB" id="A0A6B3SNL4"/>
<comment type="caution">
    <text evidence="3">The sequence shown here is derived from an EMBL/GenBank/DDBJ whole genome shotgun (WGS) entry which is preliminary data.</text>
</comment>
<dbReference type="Proteomes" id="UP000482155">
    <property type="component" value="Unassembled WGS sequence"/>
</dbReference>
<keyword evidence="4" id="KW-1185">Reference proteome</keyword>
<name>A0A6B3SNL4_9BURK</name>
<evidence type="ECO:0000256" key="1">
    <source>
        <dbReference type="SAM" id="Phobius"/>
    </source>
</evidence>
<feature type="domain" description="DUF1468" evidence="2">
    <location>
        <begin position="12"/>
        <end position="145"/>
    </location>
</feature>
<feature type="transmembrane region" description="Helical" evidence="1">
    <location>
        <begin position="81"/>
        <end position="108"/>
    </location>
</feature>
<reference evidence="3 4" key="1">
    <citation type="submission" date="2020-02" db="EMBL/GenBank/DDBJ databases">
        <authorList>
            <person name="Kim M.K."/>
        </authorList>
    </citation>
    <scope>NUCLEOTIDE SEQUENCE [LARGE SCALE GENOMIC DNA]</scope>
    <source>
        <strain evidence="3 4">17J57-3</strain>
    </source>
</reference>
<keyword evidence="1" id="KW-0472">Membrane</keyword>
<feature type="transmembrane region" description="Helical" evidence="1">
    <location>
        <begin position="40"/>
        <end position="61"/>
    </location>
</feature>
<gene>
    <name evidence="3" type="ORF">G3574_07180</name>
</gene>
<feature type="transmembrane region" description="Helical" evidence="1">
    <location>
        <begin position="12"/>
        <end position="28"/>
    </location>
</feature>
<protein>
    <submittedName>
        <fullName evidence="3">Tripartite tricarboxylate transporter TctB family protein</fullName>
    </submittedName>
</protein>
<keyword evidence="1" id="KW-1133">Transmembrane helix</keyword>
<feature type="transmembrane region" description="Helical" evidence="1">
    <location>
        <begin position="120"/>
        <end position="140"/>
    </location>
</feature>